<evidence type="ECO:0000313" key="3">
    <source>
        <dbReference type="EMBL" id="EDW83784.1"/>
    </source>
</evidence>
<evidence type="ECO:0000256" key="1">
    <source>
        <dbReference type="SAM" id="Coils"/>
    </source>
</evidence>
<dbReference type="AlphaFoldDB" id="B4NIS0"/>
<protein>
    <submittedName>
        <fullName evidence="3">Uncharacterized protein</fullName>
    </submittedName>
</protein>
<accession>B4NIS0</accession>
<feature type="region of interest" description="Disordered" evidence="2">
    <location>
        <begin position="100"/>
        <end position="147"/>
    </location>
</feature>
<dbReference type="EMBL" id="CH964272">
    <property type="protein sequence ID" value="EDW83784.1"/>
    <property type="molecule type" value="Genomic_DNA"/>
</dbReference>
<feature type="compositionally biased region" description="Polar residues" evidence="2">
    <location>
        <begin position="102"/>
        <end position="113"/>
    </location>
</feature>
<dbReference type="InParanoid" id="B4NIS0"/>
<keyword evidence="1" id="KW-0175">Coiled coil</keyword>
<proteinExistence type="predicted"/>
<dbReference type="KEGG" id="dwi:6650172"/>
<reference evidence="3 4" key="1">
    <citation type="journal article" date="2007" name="Nature">
        <title>Evolution of genes and genomes on the Drosophila phylogeny.</title>
        <authorList>
            <consortium name="Drosophila 12 Genomes Consortium"/>
            <person name="Clark A.G."/>
            <person name="Eisen M.B."/>
            <person name="Smith D.R."/>
            <person name="Bergman C.M."/>
            <person name="Oliver B."/>
            <person name="Markow T.A."/>
            <person name="Kaufman T.C."/>
            <person name="Kellis M."/>
            <person name="Gelbart W."/>
            <person name="Iyer V.N."/>
            <person name="Pollard D.A."/>
            <person name="Sackton T.B."/>
            <person name="Larracuente A.M."/>
            <person name="Singh N.D."/>
            <person name="Abad J.P."/>
            <person name="Abt D.N."/>
            <person name="Adryan B."/>
            <person name="Aguade M."/>
            <person name="Akashi H."/>
            <person name="Anderson W.W."/>
            <person name="Aquadro C.F."/>
            <person name="Ardell D.H."/>
            <person name="Arguello R."/>
            <person name="Artieri C.G."/>
            <person name="Barbash D.A."/>
            <person name="Barker D."/>
            <person name="Barsanti P."/>
            <person name="Batterham P."/>
            <person name="Batzoglou S."/>
            <person name="Begun D."/>
            <person name="Bhutkar A."/>
            <person name="Blanco E."/>
            <person name="Bosak S.A."/>
            <person name="Bradley R.K."/>
            <person name="Brand A.D."/>
            <person name="Brent M.R."/>
            <person name="Brooks A.N."/>
            <person name="Brown R.H."/>
            <person name="Butlin R.K."/>
            <person name="Caggese C."/>
            <person name="Calvi B.R."/>
            <person name="Bernardo de Carvalho A."/>
            <person name="Caspi A."/>
            <person name="Castrezana S."/>
            <person name="Celniker S.E."/>
            <person name="Chang J.L."/>
            <person name="Chapple C."/>
            <person name="Chatterji S."/>
            <person name="Chinwalla A."/>
            <person name="Civetta A."/>
            <person name="Clifton S.W."/>
            <person name="Comeron J.M."/>
            <person name="Costello J.C."/>
            <person name="Coyne J.A."/>
            <person name="Daub J."/>
            <person name="David R.G."/>
            <person name="Delcher A.L."/>
            <person name="Delehaunty K."/>
            <person name="Do C.B."/>
            <person name="Ebling H."/>
            <person name="Edwards K."/>
            <person name="Eickbush T."/>
            <person name="Evans J.D."/>
            <person name="Filipski A."/>
            <person name="Findeiss S."/>
            <person name="Freyhult E."/>
            <person name="Fulton L."/>
            <person name="Fulton R."/>
            <person name="Garcia A.C."/>
            <person name="Gardiner A."/>
            <person name="Garfield D.A."/>
            <person name="Garvin B.E."/>
            <person name="Gibson G."/>
            <person name="Gilbert D."/>
            <person name="Gnerre S."/>
            <person name="Godfrey J."/>
            <person name="Good R."/>
            <person name="Gotea V."/>
            <person name="Gravely B."/>
            <person name="Greenberg A.J."/>
            <person name="Griffiths-Jones S."/>
            <person name="Gross S."/>
            <person name="Guigo R."/>
            <person name="Gustafson E.A."/>
            <person name="Haerty W."/>
            <person name="Hahn M.W."/>
            <person name="Halligan D.L."/>
            <person name="Halpern A.L."/>
            <person name="Halter G.M."/>
            <person name="Han M.V."/>
            <person name="Heger A."/>
            <person name="Hillier L."/>
            <person name="Hinrichs A.S."/>
            <person name="Holmes I."/>
            <person name="Hoskins R.A."/>
            <person name="Hubisz M.J."/>
            <person name="Hultmark D."/>
            <person name="Huntley M.A."/>
            <person name="Jaffe D.B."/>
            <person name="Jagadeeshan S."/>
            <person name="Jeck W.R."/>
            <person name="Johnson J."/>
            <person name="Jones C.D."/>
            <person name="Jordan W.C."/>
            <person name="Karpen G.H."/>
            <person name="Kataoka E."/>
            <person name="Keightley P.D."/>
            <person name="Kheradpour P."/>
            <person name="Kirkness E.F."/>
            <person name="Koerich L.B."/>
            <person name="Kristiansen K."/>
            <person name="Kudrna D."/>
            <person name="Kulathinal R.J."/>
            <person name="Kumar S."/>
            <person name="Kwok R."/>
            <person name="Lander E."/>
            <person name="Langley C.H."/>
            <person name="Lapoint R."/>
            <person name="Lazzaro B.P."/>
            <person name="Lee S.J."/>
            <person name="Levesque L."/>
            <person name="Li R."/>
            <person name="Lin C.F."/>
            <person name="Lin M.F."/>
            <person name="Lindblad-Toh K."/>
            <person name="Llopart A."/>
            <person name="Long M."/>
            <person name="Low L."/>
            <person name="Lozovsky E."/>
            <person name="Lu J."/>
            <person name="Luo M."/>
            <person name="Machado C.A."/>
            <person name="Makalowski W."/>
            <person name="Marzo M."/>
            <person name="Matsuda M."/>
            <person name="Matzkin L."/>
            <person name="McAllister B."/>
            <person name="McBride C.S."/>
            <person name="McKernan B."/>
            <person name="McKernan K."/>
            <person name="Mendez-Lago M."/>
            <person name="Minx P."/>
            <person name="Mollenhauer M.U."/>
            <person name="Montooth K."/>
            <person name="Mount S.M."/>
            <person name="Mu X."/>
            <person name="Myers E."/>
            <person name="Negre B."/>
            <person name="Newfeld S."/>
            <person name="Nielsen R."/>
            <person name="Noor M.A."/>
            <person name="O'Grady P."/>
            <person name="Pachter L."/>
            <person name="Papaceit M."/>
            <person name="Parisi M.J."/>
            <person name="Parisi M."/>
            <person name="Parts L."/>
            <person name="Pedersen J.S."/>
            <person name="Pesole G."/>
            <person name="Phillippy A.M."/>
            <person name="Ponting C.P."/>
            <person name="Pop M."/>
            <person name="Porcelli D."/>
            <person name="Powell J.R."/>
            <person name="Prohaska S."/>
            <person name="Pruitt K."/>
            <person name="Puig M."/>
            <person name="Quesneville H."/>
            <person name="Ram K.R."/>
            <person name="Rand D."/>
            <person name="Rasmussen M.D."/>
            <person name="Reed L.K."/>
            <person name="Reenan R."/>
            <person name="Reily A."/>
            <person name="Remington K.A."/>
            <person name="Rieger T.T."/>
            <person name="Ritchie M.G."/>
            <person name="Robin C."/>
            <person name="Rogers Y.H."/>
            <person name="Rohde C."/>
            <person name="Rozas J."/>
            <person name="Rubenfield M.J."/>
            <person name="Ruiz A."/>
            <person name="Russo S."/>
            <person name="Salzberg S.L."/>
            <person name="Sanchez-Gracia A."/>
            <person name="Saranga D.J."/>
            <person name="Sato H."/>
            <person name="Schaeffer S.W."/>
            <person name="Schatz M.C."/>
            <person name="Schlenke T."/>
            <person name="Schwartz R."/>
            <person name="Segarra C."/>
            <person name="Singh R.S."/>
            <person name="Sirot L."/>
            <person name="Sirota M."/>
            <person name="Sisneros N.B."/>
            <person name="Smith C.D."/>
            <person name="Smith T.F."/>
            <person name="Spieth J."/>
            <person name="Stage D.E."/>
            <person name="Stark A."/>
            <person name="Stephan W."/>
            <person name="Strausberg R.L."/>
            <person name="Strempel S."/>
            <person name="Sturgill D."/>
            <person name="Sutton G."/>
            <person name="Sutton G.G."/>
            <person name="Tao W."/>
            <person name="Teichmann S."/>
            <person name="Tobari Y.N."/>
            <person name="Tomimura Y."/>
            <person name="Tsolas J.M."/>
            <person name="Valente V.L."/>
            <person name="Venter E."/>
            <person name="Venter J.C."/>
            <person name="Vicario S."/>
            <person name="Vieira F.G."/>
            <person name="Vilella A.J."/>
            <person name="Villasante A."/>
            <person name="Walenz B."/>
            <person name="Wang J."/>
            <person name="Wasserman M."/>
            <person name="Watts T."/>
            <person name="Wilson D."/>
            <person name="Wilson R.K."/>
            <person name="Wing R.A."/>
            <person name="Wolfner M.F."/>
            <person name="Wong A."/>
            <person name="Wong G.K."/>
            <person name="Wu C.I."/>
            <person name="Wu G."/>
            <person name="Yamamoto D."/>
            <person name="Yang H.P."/>
            <person name="Yang S.P."/>
            <person name="Yorke J.A."/>
            <person name="Yoshida K."/>
            <person name="Zdobnov E."/>
            <person name="Zhang P."/>
            <person name="Zhang Y."/>
            <person name="Zimin A.V."/>
            <person name="Baldwin J."/>
            <person name="Abdouelleil A."/>
            <person name="Abdulkadir J."/>
            <person name="Abebe A."/>
            <person name="Abera B."/>
            <person name="Abreu J."/>
            <person name="Acer S.C."/>
            <person name="Aftuck L."/>
            <person name="Alexander A."/>
            <person name="An P."/>
            <person name="Anderson E."/>
            <person name="Anderson S."/>
            <person name="Arachi H."/>
            <person name="Azer M."/>
            <person name="Bachantsang P."/>
            <person name="Barry A."/>
            <person name="Bayul T."/>
            <person name="Berlin A."/>
            <person name="Bessette D."/>
            <person name="Bloom T."/>
            <person name="Blye J."/>
            <person name="Boguslavskiy L."/>
            <person name="Bonnet C."/>
            <person name="Boukhgalter B."/>
            <person name="Bourzgui I."/>
            <person name="Brown A."/>
            <person name="Cahill P."/>
            <person name="Channer S."/>
            <person name="Cheshatsang Y."/>
            <person name="Chuda L."/>
            <person name="Citroen M."/>
            <person name="Collymore A."/>
            <person name="Cooke P."/>
            <person name="Costello M."/>
            <person name="D'Aco K."/>
            <person name="Daza R."/>
            <person name="De Haan G."/>
            <person name="DeGray S."/>
            <person name="DeMaso C."/>
            <person name="Dhargay N."/>
            <person name="Dooley K."/>
            <person name="Dooley E."/>
            <person name="Doricent M."/>
            <person name="Dorje P."/>
            <person name="Dorjee K."/>
            <person name="Dupes A."/>
            <person name="Elong R."/>
            <person name="Falk J."/>
            <person name="Farina A."/>
            <person name="Faro S."/>
            <person name="Ferguson D."/>
            <person name="Fisher S."/>
            <person name="Foley C.D."/>
            <person name="Franke A."/>
            <person name="Friedrich D."/>
            <person name="Gadbois L."/>
            <person name="Gearin G."/>
            <person name="Gearin C.R."/>
            <person name="Giannoukos G."/>
            <person name="Goode T."/>
            <person name="Graham J."/>
            <person name="Grandbois E."/>
            <person name="Grewal S."/>
            <person name="Gyaltsen K."/>
            <person name="Hafez N."/>
            <person name="Hagos B."/>
            <person name="Hall J."/>
            <person name="Henson C."/>
            <person name="Hollinger A."/>
            <person name="Honan T."/>
            <person name="Huard M.D."/>
            <person name="Hughes L."/>
            <person name="Hurhula B."/>
            <person name="Husby M.E."/>
            <person name="Kamat A."/>
            <person name="Kanga B."/>
            <person name="Kashin S."/>
            <person name="Khazanovich D."/>
            <person name="Kisner P."/>
            <person name="Lance K."/>
            <person name="Lara M."/>
            <person name="Lee W."/>
            <person name="Lennon N."/>
            <person name="Letendre F."/>
            <person name="LeVine R."/>
            <person name="Lipovsky A."/>
            <person name="Liu X."/>
            <person name="Liu J."/>
            <person name="Liu S."/>
            <person name="Lokyitsang T."/>
            <person name="Lokyitsang Y."/>
            <person name="Lubonja R."/>
            <person name="Lui A."/>
            <person name="MacDonald P."/>
            <person name="Magnisalis V."/>
            <person name="Maru K."/>
            <person name="Matthews C."/>
            <person name="McCusker W."/>
            <person name="McDonough S."/>
            <person name="Mehta T."/>
            <person name="Meldrim J."/>
            <person name="Meneus L."/>
            <person name="Mihai O."/>
            <person name="Mihalev A."/>
            <person name="Mihova T."/>
            <person name="Mittelman R."/>
            <person name="Mlenga V."/>
            <person name="Montmayeur A."/>
            <person name="Mulrain L."/>
            <person name="Navidi A."/>
            <person name="Naylor J."/>
            <person name="Negash T."/>
            <person name="Nguyen T."/>
            <person name="Nguyen N."/>
            <person name="Nicol R."/>
            <person name="Norbu C."/>
            <person name="Norbu N."/>
            <person name="Novod N."/>
            <person name="O'Neill B."/>
            <person name="Osman S."/>
            <person name="Markiewicz E."/>
            <person name="Oyono O.L."/>
            <person name="Patti C."/>
            <person name="Phunkhang P."/>
            <person name="Pierre F."/>
            <person name="Priest M."/>
            <person name="Raghuraman S."/>
            <person name="Rege F."/>
            <person name="Reyes R."/>
            <person name="Rise C."/>
            <person name="Rogov P."/>
            <person name="Ross K."/>
            <person name="Ryan E."/>
            <person name="Settipalli S."/>
            <person name="Shea T."/>
            <person name="Sherpa N."/>
            <person name="Shi L."/>
            <person name="Shih D."/>
            <person name="Sparrow T."/>
            <person name="Spaulding J."/>
            <person name="Stalker J."/>
            <person name="Stange-Thomann N."/>
            <person name="Stavropoulos S."/>
            <person name="Stone C."/>
            <person name="Strader C."/>
            <person name="Tesfaye S."/>
            <person name="Thomson T."/>
            <person name="Thoulutsang Y."/>
            <person name="Thoulutsang D."/>
            <person name="Topham K."/>
            <person name="Topping I."/>
            <person name="Tsamla T."/>
            <person name="Vassiliev H."/>
            <person name="Vo A."/>
            <person name="Wangchuk T."/>
            <person name="Wangdi T."/>
            <person name="Weiand M."/>
            <person name="Wilkinson J."/>
            <person name="Wilson A."/>
            <person name="Yadav S."/>
            <person name="Young G."/>
            <person name="Yu Q."/>
            <person name="Zembek L."/>
            <person name="Zhong D."/>
            <person name="Zimmer A."/>
            <person name="Zwirko Z."/>
            <person name="Jaffe D.B."/>
            <person name="Alvarez P."/>
            <person name="Brockman W."/>
            <person name="Butler J."/>
            <person name="Chin C."/>
            <person name="Gnerre S."/>
            <person name="Grabherr M."/>
            <person name="Kleber M."/>
            <person name="Mauceli E."/>
            <person name="MacCallum I."/>
        </authorList>
    </citation>
    <scope>NUCLEOTIDE SEQUENCE [LARGE SCALE GENOMIC DNA]</scope>
    <source>
        <strain evidence="4">Tucson 14030-0811.24</strain>
    </source>
</reference>
<keyword evidence="4" id="KW-1185">Reference proteome</keyword>
<dbReference type="OrthoDB" id="7865124at2759"/>
<name>B4NIS0_DROWI</name>
<organism evidence="3 4">
    <name type="scientific">Drosophila willistoni</name>
    <name type="common">Fruit fly</name>
    <dbReference type="NCBI Taxonomy" id="7260"/>
    <lineage>
        <taxon>Eukaryota</taxon>
        <taxon>Metazoa</taxon>
        <taxon>Ecdysozoa</taxon>
        <taxon>Arthropoda</taxon>
        <taxon>Hexapoda</taxon>
        <taxon>Insecta</taxon>
        <taxon>Pterygota</taxon>
        <taxon>Neoptera</taxon>
        <taxon>Endopterygota</taxon>
        <taxon>Diptera</taxon>
        <taxon>Brachycera</taxon>
        <taxon>Muscomorpha</taxon>
        <taxon>Ephydroidea</taxon>
        <taxon>Drosophilidae</taxon>
        <taxon>Drosophila</taxon>
        <taxon>Sophophora</taxon>
    </lineage>
</organism>
<evidence type="ECO:0000313" key="4">
    <source>
        <dbReference type="Proteomes" id="UP000007798"/>
    </source>
</evidence>
<dbReference type="eggNOG" id="ENOG502TBJC">
    <property type="taxonomic scope" value="Eukaryota"/>
</dbReference>
<dbReference type="OMA" id="NRCTNGY"/>
<feature type="compositionally biased region" description="Basic and acidic residues" evidence="2">
    <location>
        <begin position="566"/>
        <end position="582"/>
    </location>
</feature>
<evidence type="ECO:0000256" key="2">
    <source>
        <dbReference type="SAM" id="MobiDB-lite"/>
    </source>
</evidence>
<dbReference type="PhylomeDB" id="B4NIS0"/>
<sequence length="603" mass="68074">MQRRCIICGQEPSGYYVYPRTLTEARKWQDWANLYSFNVPAGTLRKHGCVCQKHLEAAEELGDTPNEHIVEVEERNVGGMPTPICEPNDIVSNDVMDKRPSVSFTESDPNQRPQRPMRCCCPNVEATKPKEQKPRRRKERRSPSQGDHQPFVNVCYCPGTTQIPRPPFQYNPIEAMKYNVSPTWFNQQSSQQQQQPNWNQFSETGTEMDAFNGQSSRYYQQASDCLCGSYCPLLGKKLEKMHGQEQQLQQPGPIQQQTGPMQQQTGPIQQQSQCCQCYISVPNQDKTIQCPSQVHGAEKRRQAPAENCECGTTTTRNIVVQPTVCIPANIYEQYQAPPRISKPKSKKKETKVRKNPNSVNVLIMGSYGQEEDAEVCKEMICPETFQPSPLTEICFLESDLTRKNERAIFPDIDLPNYSVCRAPTTDPKATEEADTESNKQDDANCADVLVLGKGLYDIDPCPCDCQHCLFDMNLWNCPNHINPRVSAQPQETGANNATSGIDAQSFLPKQWADGNWQDPQAVAKYNQVIADQKARINELEDLLTQHNILQETIQSKVDELQCKVEANDSRVKSKHPLSDLDRSPTSALGTPRRKSNTTSKTPK</sequence>
<feature type="coiled-coil region" evidence="1">
    <location>
        <begin position="522"/>
        <end position="549"/>
    </location>
</feature>
<dbReference type="Proteomes" id="UP000007798">
    <property type="component" value="Unassembled WGS sequence"/>
</dbReference>
<dbReference type="HOGENOM" id="CLU_504602_0_0_1"/>
<dbReference type="FunCoup" id="B4NIS0">
    <property type="interactions" value="1"/>
</dbReference>
<feature type="region of interest" description="Disordered" evidence="2">
    <location>
        <begin position="566"/>
        <end position="603"/>
    </location>
</feature>
<gene>
    <name evidence="3" type="primary">Dwil\GK13491</name>
    <name evidence="3" type="ORF">Dwil_GK13491</name>
</gene>